<evidence type="ECO:0000256" key="3">
    <source>
        <dbReference type="SAM" id="MobiDB-lite"/>
    </source>
</evidence>
<feature type="compositionally biased region" description="Basic and acidic residues" evidence="3">
    <location>
        <begin position="131"/>
        <end position="155"/>
    </location>
</feature>
<evidence type="ECO:0000313" key="7">
    <source>
        <dbReference type="Proteomes" id="UP001501666"/>
    </source>
</evidence>
<evidence type="ECO:0000256" key="4">
    <source>
        <dbReference type="SAM" id="Phobius"/>
    </source>
</evidence>
<feature type="domain" description="Putative zinc-finger" evidence="5">
    <location>
        <begin position="4"/>
        <end position="37"/>
    </location>
</feature>
<gene>
    <name evidence="6" type="primary">rsuA</name>
    <name evidence="6" type="ORF">GCM10010412_079010</name>
</gene>
<evidence type="ECO:0000313" key="6">
    <source>
        <dbReference type="EMBL" id="GAA2689763.1"/>
    </source>
</evidence>
<organism evidence="6 7">
    <name type="scientific">Nonomuraea recticatena</name>
    <dbReference type="NCBI Taxonomy" id="46178"/>
    <lineage>
        <taxon>Bacteria</taxon>
        <taxon>Bacillati</taxon>
        <taxon>Actinomycetota</taxon>
        <taxon>Actinomycetes</taxon>
        <taxon>Streptosporangiales</taxon>
        <taxon>Streptosporangiaceae</taxon>
        <taxon>Nonomuraea</taxon>
    </lineage>
</organism>
<reference evidence="7" key="1">
    <citation type="journal article" date="2019" name="Int. J. Syst. Evol. Microbiol.">
        <title>The Global Catalogue of Microorganisms (GCM) 10K type strain sequencing project: providing services to taxonomists for standard genome sequencing and annotation.</title>
        <authorList>
            <consortium name="The Broad Institute Genomics Platform"/>
            <consortium name="The Broad Institute Genome Sequencing Center for Infectious Disease"/>
            <person name="Wu L."/>
            <person name="Ma J."/>
        </authorList>
    </citation>
    <scope>NUCLEOTIDE SEQUENCE [LARGE SCALE GENOMIC DNA]</scope>
    <source>
        <strain evidence="7">JCM 6835</strain>
    </source>
</reference>
<protein>
    <submittedName>
        <fullName evidence="6">Anti-sigma U factor RsuA</fullName>
    </submittedName>
</protein>
<dbReference type="Gene3D" id="1.10.10.1320">
    <property type="entry name" value="Anti-sigma factor, zinc-finger domain"/>
    <property type="match status" value="1"/>
</dbReference>
<keyword evidence="4" id="KW-0812">Transmembrane</keyword>
<dbReference type="InterPro" id="IPR041916">
    <property type="entry name" value="Anti_sigma_zinc_sf"/>
</dbReference>
<proteinExistence type="predicted"/>
<dbReference type="Pfam" id="PF13490">
    <property type="entry name" value="zf-HC2"/>
    <property type="match status" value="1"/>
</dbReference>
<evidence type="ECO:0000259" key="5">
    <source>
        <dbReference type="Pfam" id="PF13490"/>
    </source>
</evidence>
<dbReference type="RefSeq" id="WP_346153917.1">
    <property type="nucleotide sequence ID" value="NZ_BAAATE010000031.1"/>
</dbReference>
<dbReference type="EMBL" id="BAAATE010000031">
    <property type="protein sequence ID" value="GAA2689763.1"/>
    <property type="molecule type" value="Genomic_DNA"/>
</dbReference>
<evidence type="ECO:0000256" key="1">
    <source>
        <dbReference type="ARBA" id="ARBA00023015"/>
    </source>
</evidence>
<dbReference type="Proteomes" id="UP001501666">
    <property type="component" value="Unassembled WGS sequence"/>
</dbReference>
<dbReference type="InterPro" id="IPR027383">
    <property type="entry name" value="Znf_put"/>
</dbReference>
<keyword evidence="2" id="KW-0804">Transcription</keyword>
<keyword evidence="7" id="KW-1185">Reference proteome</keyword>
<feature type="compositionally biased region" description="Low complexity" evidence="3">
    <location>
        <begin position="114"/>
        <end position="130"/>
    </location>
</feature>
<name>A0ABP6FCX4_9ACTN</name>
<sequence>MMTCEEVRLSLGAYTLGALDAEEAQEVEIHLASCEGCTDELMELEGLPVFLSKVSEKDVELVASPPREVLDRLLNDRVKRHRRGRLLLVAAASVAALAVGGTVLTTMQDSLQPTAGAPAAQDAPASAVRPSEGELAAKESEARDSAARPDRSRAAEEDERNATMASPSASPLPSVSADLKMSESGRAFTGESKDVKATVTVSPGMPLQVQLEGVPPGTECRLVVVSKAGAKEVSAPWTVRAASYEAGAEVFQVQSRTPQESIRSFEVRDADGGLLVRITAK</sequence>
<evidence type="ECO:0000256" key="2">
    <source>
        <dbReference type="ARBA" id="ARBA00023163"/>
    </source>
</evidence>
<comment type="caution">
    <text evidence="6">The sequence shown here is derived from an EMBL/GenBank/DDBJ whole genome shotgun (WGS) entry which is preliminary data.</text>
</comment>
<keyword evidence="4" id="KW-1133">Transmembrane helix</keyword>
<accession>A0ABP6FCX4</accession>
<feature type="transmembrane region" description="Helical" evidence="4">
    <location>
        <begin position="86"/>
        <end position="104"/>
    </location>
</feature>
<keyword evidence="4" id="KW-0472">Membrane</keyword>
<keyword evidence="1" id="KW-0805">Transcription regulation</keyword>
<feature type="region of interest" description="Disordered" evidence="3">
    <location>
        <begin position="114"/>
        <end position="177"/>
    </location>
</feature>
<feature type="compositionally biased region" description="Low complexity" evidence="3">
    <location>
        <begin position="165"/>
        <end position="177"/>
    </location>
</feature>